<feature type="compositionally biased region" description="Basic and acidic residues" evidence="1">
    <location>
        <begin position="235"/>
        <end position="245"/>
    </location>
</feature>
<evidence type="ECO:0000313" key="2">
    <source>
        <dbReference type="EMBL" id="KAK6341579.1"/>
    </source>
</evidence>
<feature type="compositionally biased region" description="Polar residues" evidence="1">
    <location>
        <begin position="390"/>
        <end position="399"/>
    </location>
</feature>
<dbReference type="AlphaFoldDB" id="A0AAV9UK83"/>
<accession>A0AAV9UK83</accession>
<feature type="compositionally biased region" description="Low complexity" evidence="1">
    <location>
        <begin position="447"/>
        <end position="459"/>
    </location>
</feature>
<feature type="compositionally biased region" description="Basic and acidic residues" evidence="1">
    <location>
        <begin position="286"/>
        <end position="306"/>
    </location>
</feature>
<feature type="compositionally biased region" description="Polar residues" evidence="1">
    <location>
        <begin position="223"/>
        <end position="234"/>
    </location>
</feature>
<feature type="compositionally biased region" description="Low complexity" evidence="1">
    <location>
        <begin position="517"/>
        <end position="529"/>
    </location>
</feature>
<evidence type="ECO:0000256" key="1">
    <source>
        <dbReference type="SAM" id="MobiDB-lite"/>
    </source>
</evidence>
<dbReference type="Proteomes" id="UP001375240">
    <property type="component" value="Unassembled WGS sequence"/>
</dbReference>
<name>A0AAV9UK83_9PEZI</name>
<feature type="compositionally biased region" description="Basic and acidic residues" evidence="1">
    <location>
        <begin position="60"/>
        <end position="71"/>
    </location>
</feature>
<reference evidence="2 3" key="1">
    <citation type="submission" date="2019-10" db="EMBL/GenBank/DDBJ databases">
        <authorList>
            <person name="Palmer J.M."/>
        </authorList>
    </citation>
    <scope>NUCLEOTIDE SEQUENCE [LARGE SCALE GENOMIC DNA]</scope>
    <source>
        <strain evidence="2 3">TWF696</strain>
    </source>
</reference>
<gene>
    <name evidence="2" type="ORF">TWF696_008650</name>
</gene>
<proteinExistence type="predicted"/>
<feature type="compositionally biased region" description="Polar residues" evidence="1">
    <location>
        <begin position="506"/>
        <end position="516"/>
    </location>
</feature>
<organism evidence="2 3">
    <name type="scientific">Orbilia brochopaga</name>
    <dbReference type="NCBI Taxonomy" id="3140254"/>
    <lineage>
        <taxon>Eukaryota</taxon>
        <taxon>Fungi</taxon>
        <taxon>Dikarya</taxon>
        <taxon>Ascomycota</taxon>
        <taxon>Pezizomycotina</taxon>
        <taxon>Orbiliomycetes</taxon>
        <taxon>Orbiliales</taxon>
        <taxon>Orbiliaceae</taxon>
        <taxon>Orbilia</taxon>
    </lineage>
</organism>
<feature type="compositionally biased region" description="Basic and acidic residues" evidence="1">
    <location>
        <begin position="270"/>
        <end position="279"/>
    </location>
</feature>
<feature type="compositionally biased region" description="Basic and acidic residues" evidence="1">
    <location>
        <begin position="326"/>
        <end position="337"/>
    </location>
</feature>
<comment type="caution">
    <text evidence="2">The sequence shown here is derived from an EMBL/GenBank/DDBJ whole genome shotgun (WGS) entry which is preliminary data.</text>
</comment>
<evidence type="ECO:0000313" key="3">
    <source>
        <dbReference type="Proteomes" id="UP001375240"/>
    </source>
</evidence>
<feature type="compositionally biased region" description="Acidic residues" evidence="1">
    <location>
        <begin position="246"/>
        <end position="255"/>
    </location>
</feature>
<feature type="region of interest" description="Disordered" evidence="1">
    <location>
        <begin position="202"/>
        <end position="632"/>
    </location>
</feature>
<feature type="compositionally biased region" description="Basic residues" evidence="1">
    <location>
        <begin position="84"/>
        <end position="96"/>
    </location>
</feature>
<protein>
    <submittedName>
        <fullName evidence="2">Uncharacterized protein</fullName>
    </submittedName>
</protein>
<feature type="region of interest" description="Disordered" evidence="1">
    <location>
        <begin position="38"/>
        <end position="108"/>
    </location>
</feature>
<sequence length="632" mass="70768">MPFTLEIPVGKWRRVEIPESAMVDEETKQAAIIRAWEEQERAGKKGRKAGSYTSSKKHFQIREAVDRPEKREKKRPKSLETITKLKKRRSRTKSKKRPTDNTPDDSIVYEGALHCPRCSTESMMEIPGRMSNGTIAHFSCLEGCGTSCAIHTTILSDKAAADKWIADTFTISENIRPPRSGEIPRHIGDPEGHLREQGILYGIDSLGPPKKPKSKQIDDDYRSSSGEDSYSQEPVTRDNPERSWDPDQDDWDDPGEGPSSNNEVRWTDQILDRIRERQPRQTGNERPSDRDLDLQRTGDSELRNRDSSSTWGNDWEVPERNVFTNRDNDRPRRRPDFDQISDDSGFDIGSSSRRPENPPTRGRNLLSDQTDRIRNTSGRSPLSDLMDDMTISSRTSTPRHVSDRRIPDRYPPPTSANLDFPGRDTSANRNDNASLSGRSSSSRESDWPSPRVPIISPRPTSNRNIPGPISLEIDNVSVSGRSTSSRESDRRSPRVSNPFSPLPTGRQLSPNLLDNASNSGRSSSSRESNWNLPEGQTRAPRPRNNRTTFAQTPSSRQTERNAPGLSPIPPTGPMDDFGREPAAMDLGWNPPNPGPGSPSTRTNDRIAYSKTSSPREVGSSRGGLAHRPKDSQ</sequence>
<keyword evidence="3" id="KW-1185">Reference proteome</keyword>
<dbReference type="EMBL" id="JAVHNQ010000007">
    <property type="protein sequence ID" value="KAK6341579.1"/>
    <property type="molecule type" value="Genomic_DNA"/>
</dbReference>